<evidence type="ECO:0000256" key="4">
    <source>
        <dbReference type="ARBA" id="ARBA00022801"/>
    </source>
</evidence>
<evidence type="ECO:0000313" key="12">
    <source>
        <dbReference type="Proteomes" id="UP000193411"/>
    </source>
</evidence>
<dbReference type="GO" id="GO:0043138">
    <property type="term" value="F:3'-5' DNA helicase activity"/>
    <property type="evidence" value="ECO:0007669"/>
    <property type="project" value="TreeGrafter"/>
</dbReference>
<dbReference type="STRING" id="765915.A0A1Y2HH83"/>
<dbReference type="GO" id="GO:0005524">
    <property type="term" value="F:ATP binding"/>
    <property type="evidence" value="ECO:0007669"/>
    <property type="project" value="UniProtKB-UniRule"/>
</dbReference>
<evidence type="ECO:0000259" key="10">
    <source>
        <dbReference type="PROSITE" id="PS51194"/>
    </source>
</evidence>
<dbReference type="InterPro" id="IPR044749">
    <property type="entry name" value="FANCM_DEXDc"/>
</dbReference>
<dbReference type="SMART" id="SM00487">
    <property type="entry name" value="DEXDc"/>
    <property type="match status" value="1"/>
</dbReference>
<protein>
    <recommendedName>
        <fullName evidence="8">ATP-dependent DNA helicase</fullName>
        <ecNumber evidence="8">3.6.4.12</ecNumber>
    </recommendedName>
</protein>
<keyword evidence="6" id="KW-0067">ATP-binding</keyword>
<reference evidence="11 12" key="1">
    <citation type="submission" date="2016-07" db="EMBL/GenBank/DDBJ databases">
        <title>Pervasive Adenine N6-methylation of Active Genes in Fungi.</title>
        <authorList>
            <consortium name="DOE Joint Genome Institute"/>
            <person name="Mondo S.J."/>
            <person name="Dannebaum R.O."/>
            <person name="Kuo R.C."/>
            <person name="Labutti K."/>
            <person name="Haridas S."/>
            <person name="Kuo A."/>
            <person name="Salamov A."/>
            <person name="Ahrendt S.R."/>
            <person name="Lipzen A."/>
            <person name="Sullivan W."/>
            <person name="Andreopoulos W.B."/>
            <person name="Clum A."/>
            <person name="Lindquist E."/>
            <person name="Daum C."/>
            <person name="Ramamoorthy G.K."/>
            <person name="Gryganskyi A."/>
            <person name="Culley D."/>
            <person name="Magnuson J.K."/>
            <person name="James T.Y."/>
            <person name="O'Malley M.A."/>
            <person name="Stajich J.E."/>
            <person name="Spatafora J.W."/>
            <person name="Visel A."/>
            <person name="Grigoriev I.V."/>
        </authorList>
    </citation>
    <scope>NUCLEOTIDE SEQUENCE [LARGE SCALE GENOMIC DNA]</scope>
    <source>
        <strain evidence="11 12">PL171</strain>
    </source>
</reference>
<dbReference type="EMBL" id="MCFL01000032">
    <property type="protein sequence ID" value="ORZ33960.1"/>
    <property type="molecule type" value="Genomic_DNA"/>
</dbReference>
<dbReference type="FunFam" id="3.40.50.300:FF:000861">
    <property type="entry name" value="Fanconi anemia, complementation group M"/>
    <property type="match status" value="1"/>
</dbReference>
<name>A0A1Y2HH83_9FUNG</name>
<evidence type="ECO:0000256" key="6">
    <source>
        <dbReference type="ARBA" id="ARBA00022840"/>
    </source>
</evidence>
<dbReference type="GO" id="GO:0009378">
    <property type="term" value="F:four-way junction helicase activity"/>
    <property type="evidence" value="ECO:0007669"/>
    <property type="project" value="TreeGrafter"/>
</dbReference>
<dbReference type="SMART" id="SM00490">
    <property type="entry name" value="HELICc"/>
    <property type="match status" value="1"/>
</dbReference>
<dbReference type="SUPFAM" id="SSF52540">
    <property type="entry name" value="P-loop containing nucleoside triphosphate hydrolases"/>
    <property type="match status" value="1"/>
</dbReference>
<comment type="catalytic activity">
    <reaction evidence="8">
        <text>ATP + H2O = ADP + phosphate + H(+)</text>
        <dbReference type="Rhea" id="RHEA:13065"/>
        <dbReference type="ChEBI" id="CHEBI:15377"/>
        <dbReference type="ChEBI" id="CHEBI:15378"/>
        <dbReference type="ChEBI" id="CHEBI:30616"/>
        <dbReference type="ChEBI" id="CHEBI:43474"/>
        <dbReference type="ChEBI" id="CHEBI:456216"/>
        <dbReference type="EC" id="3.6.4.12"/>
    </reaction>
</comment>
<comment type="subunit">
    <text evidence="8">Interacts with the MHF histone-fold complex to form the FANCM-MHF complex.</text>
</comment>
<evidence type="ECO:0000313" key="11">
    <source>
        <dbReference type="EMBL" id="ORZ33960.1"/>
    </source>
</evidence>
<dbReference type="InterPro" id="IPR011545">
    <property type="entry name" value="DEAD/DEAH_box_helicase_dom"/>
</dbReference>
<dbReference type="GO" id="GO:0036297">
    <property type="term" value="P:interstrand cross-link repair"/>
    <property type="evidence" value="ECO:0007669"/>
    <property type="project" value="TreeGrafter"/>
</dbReference>
<dbReference type="PANTHER" id="PTHR14025:SF20">
    <property type="entry name" value="FANCONI ANEMIA GROUP M PROTEIN"/>
    <property type="match status" value="1"/>
</dbReference>
<dbReference type="Pfam" id="PF00270">
    <property type="entry name" value="DEAD"/>
    <property type="match status" value="1"/>
</dbReference>
<comment type="similarity">
    <text evidence="2 8">Belongs to the DEAD box helicase family. DEAH subfamily. FANCM sub-subfamily.</text>
</comment>
<dbReference type="PANTHER" id="PTHR14025">
    <property type="entry name" value="FANCONI ANEMIA GROUP M FANCM FAMILY MEMBER"/>
    <property type="match status" value="1"/>
</dbReference>
<keyword evidence="4 11" id="KW-0378">Hydrolase</keyword>
<dbReference type="OrthoDB" id="164902at2759"/>
<dbReference type="GO" id="GO:0045003">
    <property type="term" value="P:double-strand break repair via synthesis-dependent strand annealing"/>
    <property type="evidence" value="ECO:0007669"/>
    <property type="project" value="TreeGrafter"/>
</dbReference>
<evidence type="ECO:0000259" key="9">
    <source>
        <dbReference type="PROSITE" id="PS51192"/>
    </source>
</evidence>
<evidence type="ECO:0000256" key="2">
    <source>
        <dbReference type="ARBA" id="ARBA00009889"/>
    </source>
</evidence>
<keyword evidence="7" id="KW-0539">Nucleus</keyword>
<dbReference type="InterPro" id="IPR014001">
    <property type="entry name" value="Helicase_ATP-bd"/>
</dbReference>
<accession>A0A1Y2HH83</accession>
<evidence type="ECO:0000256" key="7">
    <source>
        <dbReference type="ARBA" id="ARBA00023242"/>
    </source>
</evidence>
<dbReference type="PROSITE" id="PS51194">
    <property type="entry name" value="HELICASE_CTER"/>
    <property type="match status" value="1"/>
</dbReference>
<sequence length="522" mass="58877">MDGKAVSSWLYPTNMPVRDYQFNIVQKALFHNTLVSIPTGMGKTLIAAVVMVNYYRWFPEGKIIFMAPTRPLAAQQQEACTKVTGIPYDDQISFFGTSVPPAKRGEYWVNKRVFFCTPQIVEKDLKSGVCPGSAIVCLVVDEAHKATGNYAYSVVVRELVSMKATFRVLALSATPGSRREAVQEVVSNLRINRIEIRTEDSFDLRRYTFQRQIDTLVVPMSGAADQIRRQFVDVARPMVMRLKDAKLIYQDSLEFLTPFMVHSVRGKLRDSGMNHFYGDVAALHKMALMYESLVLHSVREFYQEVQGLPDWLRGPNAKPPKPLVQWTMSQGYRDFVASLRKMVIEDRDFVSHPKLVELEKLVLMHFTDAAEALGAKAADESKVIVFAKYRSTVEEINQLLSKHSPLVRPTTFVGQGKAKSGEKGLNQREQLAVLQRFQRGGYNVLVSTSVGEEGLDIGEVDLIVCYDSSQSPIQMLQRMGRTGRKRAGRVVLLLAQGREEGNYRKSQSSYKNIQSFINKGHA</sequence>
<dbReference type="InterPro" id="IPR001650">
    <property type="entry name" value="Helicase_C-like"/>
</dbReference>
<dbReference type="GO" id="GO:0000400">
    <property type="term" value="F:four-way junction DNA binding"/>
    <property type="evidence" value="ECO:0007669"/>
    <property type="project" value="TreeGrafter"/>
</dbReference>
<dbReference type="PROSITE" id="PS51192">
    <property type="entry name" value="HELICASE_ATP_BIND_1"/>
    <property type="match status" value="1"/>
</dbReference>
<dbReference type="Pfam" id="PF00271">
    <property type="entry name" value="Helicase_C"/>
    <property type="match status" value="1"/>
</dbReference>
<proteinExistence type="inferred from homology"/>
<evidence type="ECO:0000256" key="8">
    <source>
        <dbReference type="RuleBase" id="RU367027"/>
    </source>
</evidence>
<comment type="function">
    <text evidence="8">ATP-dependent DNA helicase involved in DNA damage repair by homologous recombination and in genome maintenance. Capable of unwinding D-loops. Plays a role in limiting crossover recombinants during mitotic DNA double-strand break (DSB) repair. Component of a FANCM-MHF complex which promotes gene conversion at blocked replication forks, probably by reversal of the stalled fork.</text>
</comment>
<feature type="domain" description="Helicase C-terminal" evidence="10">
    <location>
        <begin position="357"/>
        <end position="522"/>
    </location>
</feature>
<dbReference type="Gene3D" id="3.40.50.300">
    <property type="entry name" value="P-loop containing nucleotide triphosphate hydrolases"/>
    <property type="match status" value="2"/>
</dbReference>
<evidence type="ECO:0000256" key="1">
    <source>
        <dbReference type="ARBA" id="ARBA00004123"/>
    </source>
</evidence>
<keyword evidence="12" id="KW-1185">Reference proteome</keyword>
<dbReference type="CDD" id="cd18801">
    <property type="entry name" value="SF2_C_FANCM_Hef"/>
    <property type="match status" value="1"/>
</dbReference>
<comment type="caution">
    <text evidence="11">The sequence shown here is derived from an EMBL/GenBank/DDBJ whole genome shotgun (WGS) entry which is preliminary data.</text>
</comment>
<organism evidence="11 12">
    <name type="scientific">Catenaria anguillulae PL171</name>
    <dbReference type="NCBI Taxonomy" id="765915"/>
    <lineage>
        <taxon>Eukaryota</taxon>
        <taxon>Fungi</taxon>
        <taxon>Fungi incertae sedis</taxon>
        <taxon>Blastocladiomycota</taxon>
        <taxon>Blastocladiomycetes</taxon>
        <taxon>Blastocladiales</taxon>
        <taxon>Catenariaceae</taxon>
        <taxon>Catenaria</taxon>
    </lineage>
</organism>
<dbReference type="InterPro" id="IPR027417">
    <property type="entry name" value="P-loop_NTPase"/>
</dbReference>
<feature type="non-terminal residue" evidence="11">
    <location>
        <position position="522"/>
    </location>
</feature>
<evidence type="ECO:0000256" key="5">
    <source>
        <dbReference type="ARBA" id="ARBA00022806"/>
    </source>
</evidence>
<dbReference type="EC" id="3.6.4.12" evidence="8"/>
<dbReference type="AlphaFoldDB" id="A0A1Y2HH83"/>
<dbReference type="CDD" id="cd18033">
    <property type="entry name" value="DEXDc_FANCM"/>
    <property type="match status" value="1"/>
</dbReference>
<dbReference type="Proteomes" id="UP000193411">
    <property type="component" value="Unassembled WGS sequence"/>
</dbReference>
<evidence type="ECO:0000256" key="3">
    <source>
        <dbReference type="ARBA" id="ARBA00022741"/>
    </source>
</evidence>
<keyword evidence="5" id="KW-0347">Helicase</keyword>
<feature type="domain" description="Helicase ATP-binding" evidence="9">
    <location>
        <begin position="24"/>
        <end position="193"/>
    </location>
</feature>
<dbReference type="GO" id="GO:0005634">
    <property type="term" value="C:nucleus"/>
    <property type="evidence" value="ECO:0007669"/>
    <property type="project" value="UniProtKB-SubCell"/>
</dbReference>
<gene>
    <name evidence="11" type="ORF">BCR44DRAFT_118164</name>
</gene>
<dbReference type="GO" id="GO:0016887">
    <property type="term" value="F:ATP hydrolysis activity"/>
    <property type="evidence" value="ECO:0007669"/>
    <property type="project" value="RHEA"/>
</dbReference>
<keyword evidence="3" id="KW-0547">Nucleotide-binding</keyword>
<comment type="subcellular location">
    <subcellularLocation>
        <location evidence="1 8">Nucleus</location>
    </subcellularLocation>
</comment>